<dbReference type="CDD" id="cd20691">
    <property type="entry name" value="CdiI_EC536-like"/>
    <property type="match status" value="1"/>
</dbReference>
<evidence type="ECO:0000313" key="3">
    <source>
        <dbReference type="Proteomes" id="UP000530403"/>
    </source>
</evidence>
<accession>A0A7Y9HHQ5</accession>
<feature type="compositionally biased region" description="Polar residues" evidence="1">
    <location>
        <begin position="212"/>
        <end position="223"/>
    </location>
</feature>
<gene>
    <name evidence="2" type="ORF">HEB29_005806</name>
</gene>
<dbReference type="RefSeq" id="WP_256669202.1">
    <property type="nucleotide sequence ID" value="NZ_BAAAUE010000021.1"/>
</dbReference>
<dbReference type="Proteomes" id="UP000530403">
    <property type="component" value="Unassembled WGS sequence"/>
</dbReference>
<feature type="compositionally biased region" description="Basic and acidic residues" evidence="1">
    <location>
        <begin position="9"/>
        <end position="20"/>
    </location>
</feature>
<dbReference type="EMBL" id="JACCCF010000001">
    <property type="protein sequence ID" value="NYE44795.1"/>
    <property type="molecule type" value="Genomic_DNA"/>
</dbReference>
<feature type="region of interest" description="Disordered" evidence="1">
    <location>
        <begin position="1"/>
        <end position="23"/>
    </location>
</feature>
<dbReference type="InterPro" id="IPR040547">
    <property type="entry name" value="CdiI"/>
</dbReference>
<feature type="region of interest" description="Disordered" evidence="1">
    <location>
        <begin position="174"/>
        <end position="259"/>
    </location>
</feature>
<comment type="caution">
    <text evidence="2">The sequence shown here is derived from an EMBL/GenBank/DDBJ whole genome shotgun (WGS) entry which is preliminary data.</text>
</comment>
<organism evidence="2 3">
    <name type="scientific">Streptomyces fulvorobeus</name>
    <dbReference type="NCBI Taxonomy" id="284028"/>
    <lineage>
        <taxon>Bacteria</taxon>
        <taxon>Bacillati</taxon>
        <taxon>Actinomycetota</taxon>
        <taxon>Actinomycetes</taxon>
        <taxon>Kitasatosporales</taxon>
        <taxon>Streptomycetaceae</taxon>
        <taxon>Streptomyces</taxon>
    </lineage>
</organism>
<name>A0A7Y9HHQ5_9ACTN</name>
<dbReference type="AlphaFoldDB" id="A0A7Y9HHQ5"/>
<protein>
    <submittedName>
        <fullName evidence="2">Uncharacterized protein</fullName>
    </submittedName>
</protein>
<reference evidence="2 3" key="1">
    <citation type="submission" date="2020-07" db="EMBL/GenBank/DDBJ databases">
        <title>Sequencing the genomes of 1000 actinobacteria strains.</title>
        <authorList>
            <person name="Klenk H.-P."/>
        </authorList>
    </citation>
    <scope>NUCLEOTIDE SEQUENCE [LARGE SCALE GENOMIC DNA]</scope>
    <source>
        <strain evidence="2 3">DSM 41455</strain>
    </source>
</reference>
<evidence type="ECO:0000256" key="1">
    <source>
        <dbReference type="SAM" id="MobiDB-lite"/>
    </source>
</evidence>
<dbReference type="Pfam" id="PF18616">
    <property type="entry name" value="CdiI_3"/>
    <property type="match status" value="1"/>
</dbReference>
<sequence>MTVSIHRRPSLEELERDHWEAPPPDATRLIATAHALRSRPVGTLTVEDLRLLIGQNIGLPVLLPLAVEVLGDNPLAEGHMYEGDLLRTVLTRNSAVWSAYPELARQLTFIVGGLSGLPPTCGAVRRRRPEFLTRCRCLLPTTGLYTEDVVLAGWPGQPGSATAQRYTRNAVSSIDNPRVPQRRMSPTGRTGRPASSRSTVMWTAREAGAEAAQSTPANSNPSRASCRHSWSRSATFGPSRAGRMRAEAPRPCWPPPTTTFSRALRVARTNAPGPQSAGCIRRSAARSLPTALAARPPA</sequence>
<evidence type="ECO:0000313" key="2">
    <source>
        <dbReference type="EMBL" id="NYE44795.1"/>
    </source>
</evidence>
<proteinExistence type="predicted"/>